<dbReference type="NCBIfam" id="TIGR00608">
    <property type="entry name" value="radc"/>
    <property type="match status" value="1"/>
</dbReference>
<dbReference type="Proteomes" id="UP000192491">
    <property type="component" value="Unassembled WGS sequence"/>
</dbReference>
<dbReference type="InterPro" id="IPR037518">
    <property type="entry name" value="MPN"/>
</dbReference>
<dbReference type="PROSITE" id="PS50249">
    <property type="entry name" value="MPN"/>
    <property type="match status" value="1"/>
</dbReference>
<feature type="domain" description="MPN" evidence="7">
    <location>
        <begin position="84"/>
        <end position="205"/>
    </location>
</feature>
<evidence type="ECO:0000256" key="4">
    <source>
        <dbReference type="ARBA" id="ARBA00022833"/>
    </source>
</evidence>
<dbReference type="GO" id="GO:0006508">
    <property type="term" value="P:proteolysis"/>
    <property type="evidence" value="ECO:0007669"/>
    <property type="project" value="UniProtKB-KW"/>
</dbReference>
<evidence type="ECO:0000256" key="6">
    <source>
        <dbReference type="RuleBase" id="RU003797"/>
    </source>
</evidence>
<dbReference type="NCBIfam" id="NF000642">
    <property type="entry name" value="PRK00024.1"/>
    <property type="match status" value="1"/>
</dbReference>
<dbReference type="InterPro" id="IPR025657">
    <property type="entry name" value="RadC_JAB"/>
</dbReference>
<sequence length="205" mass="23166">MTTQDLKAKAQAHGMCNLSDAELIALQLDTSHEAARAILRDFGSIRNVLKNHTHRLTQAQAFRAELTLELAKRFHAERLQRADVLTDPDAVRLYLTARLRDLLHETFACIFLDNRHRVIKYEELFFGTIDGASVHPREIVRRALHHNAAAVILAHNHPSGVAEPSQADENITRKLKDALHLIDVRVLDHFVIGENIVSFAERGLL</sequence>
<dbReference type="GO" id="GO:0046872">
    <property type="term" value="F:metal ion binding"/>
    <property type="evidence" value="ECO:0007669"/>
    <property type="project" value="UniProtKB-KW"/>
</dbReference>
<dbReference type="EMBL" id="MTEJ01000634">
    <property type="protein sequence ID" value="OQX00591.1"/>
    <property type="molecule type" value="Genomic_DNA"/>
</dbReference>
<evidence type="ECO:0000256" key="3">
    <source>
        <dbReference type="ARBA" id="ARBA00022801"/>
    </source>
</evidence>
<dbReference type="SUPFAM" id="SSF102712">
    <property type="entry name" value="JAB1/MPN domain"/>
    <property type="match status" value="1"/>
</dbReference>
<evidence type="ECO:0000256" key="2">
    <source>
        <dbReference type="ARBA" id="ARBA00022723"/>
    </source>
</evidence>
<dbReference type="GO" id="GO:0008237">
    <property type="term" value="F:metallopeptidase activity"/>
    <property type="evidence" value="ECO:0007669"/>
    <property type="project" value="UniProtKB-KW"/>
</dbReference>
<evidence type="ECO:0000256" key="1">
    <source>
        <dbReference type="ARBA" id="ARBA00022670"/>
    </source>
</evidence>
<evidence type="ECO:0000259" key="7">
    <source>
        <dbReference type="PROSITE" id="PS50249"/>
    </source>
</evidence>
<organism evidence="8 9">
    <name type="scientific">Thiothrix lacustris</name>
    <dbReference type="NCBI Taxonomy" id="525917"/>
    <lineage>
        <taxon>Bacteria</taxon>
        <taxon>Pseudomonadati</taxon>
        <taxon>Pseudomonadota</taxon>
        <taxon>Gammaproteobacteria</taxon>
        <taxon>Thiotrichales</taxon>
        <taxon>Thiotrichaceae</taxon>
        <taxon>Thiothrix</taxon>
    </lineage>
</organism>
<keyword evidence="4" id="KW-0862">Zinc</keyword>
<protein>
    <recommendedName>
        <fullName evidence="7">MPN domain-containing protein</fullName>
    </recommendedName>
</protein>
<dbReference type="AlphaFoldDB" id="A0A1Y1Q9U9"/>
<dbReference type="InterPro" id="IPR001405">
    <property type="entry name" value="UPF0758"/>
</dbReference>
<reference evidence="8 9" key="1">
    <citation type="submission" date="2017-01" db="EMBL/GenBank/DDBJ databases">
        <title>Novel large sulfur bacteria in the metagenomes of groundwater-fed chemosynthetic microbial mats in the Lake Huron basin.</title>
        <authorList>
            <person name="Sharrar A.M."/>
            <person name="Flood B.E."/>
            <person name="Bailey J.V."/>
            <person name="Jones D.S."/>
            <person name="Biddanda B."/>
            <person name="Ruberg S.A."/>
            <person name="Marcus D.N."/>
            <person name="Dick G.J."/>
        </authorList>
    </citation>
    <scope>NUCLEOTIDE SEQUENCE [LARGE SCALE GENOMIC DNA]</scope>
    <source>
        <strain evidence="8">A8</strain>
    </source>
</reference>
<evidence type="ECO:0000256" key="5">
    <source>
        <dbReference type="ARBA" id="ARBA00023049"/>
    </source>
</evidence>
<evidence type="ECO:0000313" key="8">
    <source>
        <dbReference type="EMBL" id="OQX00591.1"/>
    </source>
</evidence>
<keyword evidence="1" id="KW-0645">Protease</keyword>
<accession>A0A1Y1Q9U9</accession>
<comment type="similarity">
    <text evidence="6">Belongs to the UPF0758 family.</text>
</comment>
<dbReference type="CDD" id="cd08071">
    <property type="entry name" value="MPN_DUF2466"/>
    <property type="match status" value="1"/>
</dbReference>
<dbReference type="InterPro" id="IPR020891">
    <property type="entry name" value="UPF0758_CS"/>
</dbReference>
<proteinExistence type="inferred from homology"/>
<dbReference type="PANTHER" id="PTHR30471:SF3">
    <property type="entry name" value="UPF0758 PROTEIN YEES-RELATED"/>
    <property type="match status" value="1"/>
</dbReference>
<evidence type="ECO:0000313" key="9">
    <source>
        <dbReference type="Proteomes" id="UP000192491"/>
    </source>
</evidence>
<dbReference type="PANTHER" id="PTHR30471">
    <property type="entry name" value="DNA REPAIR PROTEIN RADC"/>
    <property type="match status" value="1"/>
</dbReference>
<name>A0A1Y1Q9U9_9GAMM</name>
<dbReference type="Pfam" id="PF04002">
    <property type="entry name" value="RadC"/>
    <property type="match status" value="1"/>
</dbReference>
<comment type="caution">
    <text evidence="8">The sequence shown here is derived from an EMBL/GenBank/DDBJ whole genome shotgun (WGS) entry which is preliminary data.</text>
</comment>
<gene>
    <name evidence="8" type="ORF">BWK73_48060</name>
</gene>
<keyword evidence="5" id="KW-0482">Metalloprotease</keyword>
<keyword evidence="3" id="KW-0378">Hydrolase</keyword>
<dbReference type="PROSITE" id="PS01302">
    <property type="entry name" value="UPF0758"/>
    <property type="match status" value="1"/>
</dbReference>
<dbReference type="Gene3D" id="3.40.140.10">
    <property type="entry name" value="Cytidine Deaminase, domain 2"/>
    <property type="match status" value="1"/>
</dbReference>
<keyword evidence="2" id="KW-0479">Metal-binding</keyword>